<dbReference type="CDD" id="cd00085">
    <property type="entry name" value="HNHc"/>
    <property type="match status" value="1"/>
</dbReference>
<sequence length="241" mass="27110">MTAAEILDFVRRRMRQSSYYQPLVIRALITAGGSLSQEELAKELLLEDRFAVEKAVRTLMRWPKSTLEKHGIIAYDRKSRTFQLLVDLEDSTVREQIVTECDLAIRGWQQKESPRAASRFFSVIEAAGGRCQACGVPGSVRPIDVDHIVPRSHSVKGFVTLRDGCRVPVDDLRNLQALCSRCNRGKRDASTFDFRPTRERLAETIRDVLEHGANLGYEPSELMAMVTIEATDSDAVQPESS</sequence>
<dbReference type="AlphaFoldDB" id="A0A1A3P3X2"/>
<organism evidence="2 3">
    <name type="scientific">Mycobacterium asiaticum</name>
    <dbReference type="NCBI Taxonomy" id="1790"/>
    <lineage>
        <taxon>Bacteria</taxon>
        <taxon>Bacillati</taxon>
        <taxon>Actinomycetota</taxon>
        <taxon>Actinomycetes</taxon>
        <taxon>Mycobacteriales</taxon>
        <taxon>Mycobacteriaceae</taxon>
        <taxon>Mycobacterium</taxon>
    </lineage>
</organism>
<gene>
    <name evidence="2" type="ORF">A5634_19725</name>
</gene>
<dbReference type="Gene3D" id="1.10.30.50">
    <property type="match status" value="1"/>
</dbReference>
<reference evidence="2 3" key="1">
    <citation type="submission" date="2016-06" db="EMBL/GenBank/DDBJ databases">
        <authorList>
            <person name="Kjaerup R.B."/>
            <person name="Dalgaard T.S."/>
            <person name="Juul-Madsen H.R."/>
        </authorList>
    </citation>
    <scope>NUCLEOTIDE SEQUENCE [LARGE SCALE GENOMIC DNA]</scope>
    <source>
        <strain evidence="2 3">1165133.8</strain>
    </source>
</reference>
<comment type="caution">
    <text evidence="2">The sequence shown here is derived from an EMBL/GenBank/DDBJ whole genome shotgun (WGS) entry which is preliminary data.</text>
</comment>
<dbReference type="OrthoDB" id="9802901at2"/>
<dbReference type="InterPro" id="IPR003615">
    <property type="entry name" value="HNH_nuc"/>
</dbReference>
<accession>A0A1A3P3X2</accession>
<dbReference type="Proteomes" id="UP000093928">
    <property type="component" value="Unassembled WGS sequence"/>
</dbReference>
<name>A0A1A3P3X2_MYCAS</name>
<proteinExistence type="predicted"/>
<dbReference type="EMBL" id="LZLS01000065">
    <property type="protein sequence ID" value="OBK28871.1"/>
    <property type="molecule type" value="Genomic_DNA"/>
</dbReference>
<protein>
    <recommendedName>
        <fullName evidence="1">HNH nuclease domain-containing protein</fullName>
    </recommendedName>
</protein>
<evidence type="ECO:0000259" key="1">
    <source>
        <dbReference type="SMART" id="SM00507"/>
    </source>
</evidence>
<dbReference type="RefSeq" id="WP_065143373.1">
    <property type="nucleotide sequence ID" value="NZ_LZLS01000065.1"/>
</dbReference>
<evidence type="ECO:0000313" key="3">
    <source>
        <dbReference type="Proteomes" id="UP000093928"/>
    </source>
</evidence>
<feature type="domain" description="HNH nuclease" evidence="1">
    <location>
        <begin position="119"/>
        <end position="184"/>
    </location>
</feature>
<dbReference type="SMART" id="SM00507">
    <property type="entry name" value="HNHc"/>
    <property type="match status" value="1"/>
</dbReference>
<evidence type="ECO:0000313" key="2">
    <source>
        <dbReference type="EMBL" id="OBK28871.1"/>
    </source>
</evidence>